<dbReference type="PROSITE" id="PS51257">
    <property type="entry name" value="PROKAR_LIPOPROTEIN"/>
    <property type="match status" value="1"/>
</dbReference>
<dbReference type="Proteomes" id="UP000552757">
    <property type="component" value="Unassembled WGS sequence"/>
</dbReference>
<evidence type="ECO:0000256" key="2">
    <source>
        <dbReference type="ARBA" id="ARBA00051383"/>
    </source>
</evidence>
<dbReference type="SUPFAM" id="SSF51735">
    <property type="entry name" value="NAD(P)-binding Rossmann-fold domains"/>
    <property type="match status" value="1"/>
</dbReference>
<dbReference type="PANTHER" id="PTHR42820:SF1">
    <property type="entry name" value="SHORT-CHAIN DEHYDROGENASE_REDUCTASE FAMILY PROTEIN"/>
    <property type="match status" value="1"/>
</dbReference>
<dbReference type="AlphaFoldDB" id="A0A7W6DF89"/>
<proteinExistence type="inferred from homology"/>
<dbReference type="InterPro" id="IPR020904">
    <property type="entry name" value="Sc_DH/Rdtase_CS"/>
</dbReference>
<reference evidence="3 4" key="1">
    <citation type="submission" date="2020-08" db="EMBL/GenBank/DDBJ databases">
        <title>Genomic Encyclopedia of Type Strains, Phase IV (KMG-IV): sequencing the most valuable type-strain genomes for metagenomic binning, comparative biology and taxonomic classification.</title>
        <authorList>
            <person name="Goeker M."/>
        </authorList>
    </citation>
    <scope>NUCLEOTIDE SEQUENCE [LARGE SCALE GENOMIC DNA]</scope>
    <source>
        <strain evidence="3 4">DSM 29348</strain>
    </source>
</reference>
<dbReference type="InterPro" id="IPR036291">
    <property type="entry name" value="NAD(P)-bd_dom_sf"/>
</dbReference>
<dbReference type="Gene3D" id="3.40.50.720">
    <property type="entry name" value="NAD(P)-binding Rossmann-like Domain"/>
    <property type="match status" value="1"/>
</dbReference>
<dbReference type="InterPro" id="IPR002347">
    <property type="entry name" value="SDR_fam"/>
</dbReference>
<accession>A0A7W6DF89</accession>
<dbReference type="Pfam" id="PF13561">
    <property type="entry name" value="adh_short_C2"/>
    <property type="match status" value="1"/>
</dbReference>
<gene>
    <name evidence="3" type="ORF">GGR44_001869</name>
</gene>
<dbReference type="PROSITE" id="PS00061">
    <property type="entry name" value="ADH_SHORT"/>
    <property type="match status" value="1"/>
</dbReference>
<keyword evidence="4" id="KW-1185">Reference proteome</keyword>
<name>A0A7W6DF89_9SPHN</name>
<dbReference type="EMBL" id="JACIEB010000004">
    <property type="protein sequence ID" value="MBB3982206.1"/>
    <property type="molecule type" value="Genomic_DNA"/>
</dbReference>
<dbReference type="PANTHER" id="PTHR42820">
    <property type="entry name" value="SHORT-CHAIN DEHYDROGENASE REDUCTASE"/>
    <property type="match status" value="1"/>
</dbReference>
<evidence type="ECO:0000313" key="4">
    <source>
        <dbReference type="Proteomes" id="UP000552757"/>
    </source>
</evidence>
<comment type="catalytic activity">
    <reaction evidence="2">
        <text>2,5-dichlorocyclohexa-2,5-dien-1,4-diol + NAD(+) = 2,5-dichlorohydroquinone + NADH + H(+)</text>
        <dbReference type="Rhea" id="RHEA:15741"/>
        <dbReference type="ChEBI" id="CHEBI:15378"/>
        <dbReference type="ChEBI" id="CHEBI:27545"/>
        <dbReference type="ChEBI" id="CHEBI:28975"/>
        <dbReference type="ChEBI" id="CHEBI:57540"/>
        <dbReference type="ChEBI" id="CHEBI:57945"/>
    </reaction>
</comment>
<protein>
    <submittedName>
        <fullName evidence="3">NAD(P)-dependent dehydrogenase (Short-subunit alcohol dehydrogenase family)</fullName>
    </submittedName>
</protein>
<dbReference type="RefSeq" id="WP_183955298.1">
    <property type="nucleotide sequence ID" value="NZ_JACIEB010000004.1"/>
</dbReference>
<dbReference type="PRINTS" id="PR00081">
    <property type="entry name" value="GDHRDH"/>
</dbReference>
<comment type="similarity">
    <text evidence="1">Belongs to the short-chain dehydrogenases/reductases (SDR) family.</text>
</comment>
<evidence type="ECO:0000313" key="3">
    <source>
        <dbReference type="EMBL" id="MBB3982206.1"/>
    </source>
</evidence>
<comment type="caution">
    <text evidence="3">The sequence shown here is derived from an EMBL/GenBank/DDBJ whole genome shotgun (WGS) entry which is preliminary data.</text>
</comment>
<dbReference type="PRINTS" id="PR00080">
    <property type="entry name" value="SDRFAMILY"/>
</dbReference>
<organism evidence="3 4">
    <name type="scientific">Sphingobium fontiphilum</name>
    <dbReference type="NCBI Taxonomy" id="944425"/>
    <lineage>
        <taxon>Bacteria</taxon>
        <taxon>Pseudomonadati</taxon>
        <taxon>Pseudomonadota</taxon>
        <taxon>Alphaproteobacteria</taxon>
        <taxon>Sphingomonadales</taxon>
        <taxon>Sphingomonadaceae</taxon>
        <taxon>Sphingobium</taxon>
    </lineage>
</organism>
<dbReference type="CDD" id="cd05233">
    <property type="entry name" value="SDR_c"/>
    <property type="match status" value="1"/>
</dbReference>
<evidence type="ECO:0000256" key="1">
    <source>
        <dbReference type="ARBA" id="ARBA00006484"/>
    </source>
</evidence>
<dbReference type="FunFam" id="3.40.50.720:FF:000084">
    <property type="entry name" value="Short-chain dehydrogenase reductase"/>
    <property type="match status" value="1"/>
</dbReference>
<sequence length="277" mass="28966">MVGRLEGKVILINGAGSGIGAACAAEYARQGAKVVVGSQSRSSEKVAAQILAEGFDAKPFSADIADEAQVGAMVQFTLDSYGRIDVLHNNAAMTGPEIITRDVDVVNMDGDLWDRTMAVNVKGPMFCAKHTIPHMIRQGGGSIITTGSTKALQGDIAQTAYGASKVAVHNLTYNIAAQYGKLGIRANVLMVGLIVSGATENNMPPPVRDVMLRHMLTPFIGTPEDCAKAAVFLASDESRYTNGQNLHVDGGYSSHAPSLADFQAMMTAMAAGGKPPA</sequence>